<feature type="transmembrane region" description="Helical" evidence="1">
    <location>
        <begin position="381"/>
        <end position="399"/>
    </location>
</feature>
<protein>
    <submittedName>
        <fullName evidence="3">Possibly related to ydbT</fullName>
    </submittedName>
</protein>
<evidence type="ECO:0000313" key="3">
    <source>
        <dbReference type="EMBL" id="GAD51566.1"/>
    </source>
</evidence>
<dbReference type="Proteomes" id="UP000016986">
    <property type="component" value="Unassembled WGS sequence"/>
</dbReference>
<proteinExistence type="predicted"/>
<keyword evidence="1" id="KW-0812">Transmembrane</keyword>
<dbReference type="PANTHER" id="PTHR34473:SF3">
    <property type="entry name" value="TRANSMEMBRANE PROTEIN-RELATED"/>
    <property type="match status" value="1"/>
</dbReference>
<dbReference type="Pfam" id="PF03703">
    <property type="entry name" value="bPH_2"/>
    <property type="match status" value="3"/>
</dbReference>
<dbReference type="InterPro" id="IPR014529">
    <property type="entry name" value="UCP026631"/>
</dbReference>
<dbReference type="AlphaFoldDB" id="U2YD38"/>
<dbReference type="PIRSF" id="PIRSF026631">
    <property type="entry name" value="UCP026631"/>
    <property type="match status" value="1"/>
</dbReference>
<dbReference type="RefSeq" id="WP_021779620.1">
    <property type="nucleotide sequence ID" value="NZ_BATA01000004.1"/>
</dbReference>
<gene>
    <name evidence="3" type="ORF">MBEHAL_0326</name>
</gene>
<evidence type="ECO:0000256" key="1">
    <source>
        <dbReference type="SAM" id="Phobius"/>
    </source>
</evidence>
<feature type="domain" description="YdbS-like PH" evidence="2">
    <location>
        <begin position="62"/>
        <end position="139"/>
    </location>
</feature>
<keyword evidence="4" id="KW-1185">Reference proteome</keyword>
<keyword evidence="1" id="KW-1133">Transmembrane helix</keyword>
<feature type="transmembrane region" description="Helical" evidence="1">
    <location>
        <begin position="12"/>
        <end position="34"/>
    </location>
</feature>
<feature type="domain" description="YdbS-like PH" evidence="2">
    <location>
        <begin position="248"/>
        <end position="320"/>
    </location>
</feature>
<feature type="transmembrane region" description="Helical" evidence="1">
    <location>
        <begin position="357"/>
        <end position="375"/>
    </location>
</feature>
<feature type="transmembrane region" description="Helical" evidence="1">
    <location>
        <begin position="190"/>
        <end position="209"/>
    </location>
</feature>
<dbReference type="eggNOG" id="arCOG04619">
    <property type="taxonomic scope" value="Archaea"/>
</dbReference>
<sequence length="491" mass="52295">MKLHPLSVPYRVGKRAVSFGWAIVVGLAGASSALPGRWRLAAAALVVLALLALVGHEVAVHRRFAYALTASTLDISSGVLSRREREIPLGRVQNVDVSRNVVQRALGIATVNVETAGGGETEVVLECVSAAEADRLQTEIRRLKRAAAGETDASEAATGDGSRAGAAAGAPETVFELDDRHLLLASALSFDVRLASIGFVAQPFVWPFLADEFGGLGGALLAVAIAVGALAVVLALWAASAFRTFVRYYGFRLTRAGDDLRYERGLFQRYTGTIPIEKLQTVVVRETVLQRRFGYASLAVETAGYAPGSGPSGGSEAAVPLATRRQVLALARDLEPVGDLDLAPAPTRARRRYLGRYAILAGAAVALAAGVHYLVTPYPFWWLSLALVAVVPVAAHYRWRHLGRAVDGEHAVARRGFWTRRTHVVPIDRVQTVIERETLFQRRWGLASVVIDTAGSGGGDAAVVDVDAADAAGLVATVTAGLREHLVRRRG</sequence>
<dbReference type="InterPro" id="IPR005182">
    <property type="entry name" value="YdbS-like_PH"/>
</dbReference>
<accession>U2YD38</accession>
<feature type="transmembrane region" description="Helical" evidence="1">
    <location>
        <begin position="40"/>
        <end position="60"/>
    </location>
</feature>
<feature type="transmembrane region" description="Helical" evidence="1">
    <location>
        <begin position="215"/>
        <end position="239"/>
    </location>
</feature>
<feature type="domain" description="YdbS-like PH" evidence="2">
    <location>
        <begin position="399"/>
        <end position="474"/>
    </location>
</feature>
<dbReference type="OrthoDB" id="107421at2157"/>
<evidence type="ECO:0000313" key="4">
    <source>
        <dbReference type="Proteomes" id="UP000016986"/>
    </source>
</evidence>
<organism evidence="3 4">
    <name type="scientific">Halarchaeum acidiphilum MH1-52-1</name>
    <dbReference type="NCBI Taxonomy" id="1261545"/>
    <lineage>
        <taxon>Archaea</taxon>
        <taxon>Methanobacteriati</taxon>
        <taxon>Methanobacteriota</taxon>
        <taxon>Stenosarchaea group</taxon>
        <taxon>Halobacteria</taxon>
        <taxon>Halobacteriales</taxon>
        <taxon>Halobacteriaceae</taxon>
    </lineage>
</organism>
<name>U2YD38_9EURY</name>
<reference evidence="3 4" key="1">
    <citation type="submission" date="2013-09" db="EMBL/GenBank/DDBJ databases">
        <title>Whole genome sequencing of Halarchaeum acidiphilum strain MH1-52-1.</title>
        <authorList>
            <person name="Shimane Y."/>
            <person name="Minegishi H."/>
            <person name="Nishi S."/>
            <person name="Echigo A."/>
            <person name="Shuto A."/>
            <person name="Konishi M."/>
            <person name="Ito T."/>
            <person name="Ohkuma M."/>
            <person name="Ohta Y."/>
            <person name="Nagano Y."/>
            <person name="Tsubouchi T."/>
            <person name="Mori K."/>
            <person name="Usui K."/>
            <person name="Kamekura M."/>
            <person name="Usami R."/>
            <person name="Takaki Y."/>
            <person name="Hatada Y."/>
        </authorList>
    </citation>
    <scope>NUCLEOTIDE SEQUENCE [LARGE SCALE GENOMIC DNA]</scope>
    <source>
        <strain evidence="3 4">JCM 16109</strain>
    </source>
</reference>
<dbReference type="PANTHER" id="PTHR34473">
    <property type="entry name" value="UPF0699 TRANSMEMBRANE PROTEIN YDBS"/>
    <property type="match status" value="1"/>
</dbReference>
<comment type="caution">
    <text evidence="3">The sequence shown here is derived from an EMBL/GenBank/DDBJ whole genome shotgun (WGS) entry which is preliminary data.</text>
</comment>
<keyword evidence="1" id="KW-0472">Membrane</keyword>
<evidence type="ECO:0000259" key="2">
    <source>
        <dbReference type="Pfam" id="PF03703"/>
    </source>
</evidence>
<dbReference type="EMBL" id="BATA01000004">
    <property type="protein sequence ID" value="GAD51566.1"/>
    <property type="molecule type" value="Genomic_DNA"/>
</dbReference>